<evidence type="ECO:0000256" key="4">
    <source>
        <dbReference type="SAM" id="MobiDB-lite"/>
    </source>
</evidence>
<evidence type="ECO:0000256" key="1">
    <source>
        <dbReference type="ARBA" id="ARBA00022490"/>
    </source>
</evidence>
<protein>
    <recommendedName>
        <fullName evidence="3">Ribosome maturation factor RimP</fullName>
    </recommendedName>
</protein>
<feature type="domain" description="Ribosome maturation factor RimP N-terminal" evidence="5">
    <location>
        <begin position="14"/>
        <end position="84"/>
    </location>
</feature>
<dbReference type="SUPFAM" id="SSF74942">
    <property type="entry name" value="YhbC-like, C-terminal domain"/>
    <property type="match status" value="1"/>
</dbReference>
<dbReference type="AlphaFoldDB" id="A0A212JGA0"/>
<evidence type="ECO:0000256" key="3">
    <source>
        <dbReference type="HAMAP-Rule" id="MF_01077"/>
    </source>
</evidence>
<evidence type="ECO:0000313" key="6">
    <source>
        <dbReference type="EMBL" id="SBV98447.1"/>
    </source>
</evidence>
<dbReference type="PANTHER" id="PTHR33867">
    <property type="entry name" value="RIBOSOME MATURATION FACTOR RIMP"/>
    <property type="match status" value="1"/>
</dbReference>
<evidence type="ECO:0000259" key="5">
    <source>
        <dbReference type="Pfam" id="PF02576"/>
    </source>
</evidence>
<feature type="region of interest" description="Disordered" evidence="4">
    <location>
        <begin position="162"/>
        <end position="199"/>
    </location>
</feature>
<evidence type="ECO:0000256" key="2">
    <source>
        <dbReference type="ARBA" id="ARBA00022517"/>
    </source>
</evidence>
<comment type="similarity">
    <text evidence="3">Belongs to the RimP family.</text>
</comment>
<dbReference type="InterPro" id="IPR036847">
    <property type="entry name" value="RimP_C_sf"/>
</dbReference>
<dbReference type="CDD" id="cd01734">
    <property type="entry name" value="YlxS_C"/>
    <property type="match status" value="1"/>
</dbReference>
<organism evidence="6">
    <name type="scientific">uncultured delta proteobacterium</name>
    <dbReference type="NCBI Taxonomy" id="34034"/>
    <lineage>
        <taxon>Bacteria</taxon>
        <taxon>Deltaproteobacteria</taxon>
        <taxon>environmental samples</taxon>
    </lineage>
</organism>
<dbReference type="SUPFAM" id="SSF75420">
    <property type="entry name" value="YhbC-like, N-terminal domain"/>
    <property type="match status" value="1"/>
</dbReference>
<dbReference type="Pfam" id="PF02576">
    <property type="entry name" value="RimP_N"/>
    <property type="match status" value="1"/>
</dbReference>
<comment type="subcellular location">
    <subcellularLocation>
        <location evidence="3">Cytoplasm</location>
    </subcellularLocation>
</comment>
<dbReference type="InterPro" id="IPR028998">
    <property type="entry name" value="RimP_C"/>
</dbReference>
<keyword evidence="2 3" id="KW-0690">Ribosome biogenesis</keyword>
<dbReference type="InterPro" id="IPR028989">
    <property type="entry name" value="RimP_N"/>
</dbReference>
<dbReference type="EMBL" id="FLUQ01000001">
    <property type="protein sequence ID" value="SBV98447.1"/>
    <property type="molecule type" value="Genomic_DNA"/>
</dbReference>
<accession>A0A212JGA0</accession>
<dbReference type="GO" id="GO:0006412">
    <property type="term" value="P:translation"/>
    <property type="evidence" value="ECO:0007669"/>
    <property type="project" value="TreeGrafter"/>
</dbReference>
<keyword evidence="1 3" id="KW-0963">Cytoplasm</keyword>
<dbReference type="Gene3D" id="3.30.300.70">
    <property type="entry name" value="RimP-like superfamily, N-terminal"/>
    <property type="match status" value="1"/>
</dbReference>
<dbReference type="InterPro" id="IPR003728">
    <property type="entry name" value="Ribosome_maturation_RimP"/>
</dbReference>
<sequence length="199" mass="21215">MNESTLARTIADLARPLAASLDLAVWGVEAMQGKRAIIRVYVEGEGGVDIDKCAELSRLLGLTLDVEDVIPGAYVLEVSSPGLERTFFTPEQLAARVGETVEVTLHTPVEAYPGRKKVLGTLTEASGGTFSVVPLDTPKDSPDDAPLAAVFAWDDIKKAKRVHFLPETPEPAKGKKPKTAKPPKGKKTGGNENEDDAAL</sequence>
<name>A0A212JGA0_9DELT</name>
<comment type="function">
    <text evidence="3">Required for maturation of 30S ribosomal subunits.</text>
</comment>
<dbReference type="GO" id="GO:0005829">
    <property type="term" value="C:cytosol"/>
    <property type="evidence" value="ECO:0007669"/>
    <property type="project" value="TreeGrafter"/>
</dbReference>
<feature type="compositionally biased region" description="Basic residues" evidence="4">
    <location>
        <begin position="174"/>
        <end position="187"/>
    </location>
</feature>
<dbReference type="GO" id="GO:0000028">
    <property type="term" value="P:ribosomal small subunit assembly"/>
    <property type="evidence" value="ECO:0007669"/>
    <property type="project" value="TreeGrafter"/>
</dbReference>
<proteinExistence type="inferred from homology"/>
<dbReference type="PANTHER" id="PTHR33867:SF1">
    <property type="entry name" value="RIBOSOME MATURATION FACTOR RIMP"/>
    <property type="match status" value="1"/>
</dbReference>
<dbReference type="InterPro" id="IPR035956">
    <property type="entry name" value="RimP_N_sf"/>
</dbReference>
<gene>
    <name evidence="3 6" type="primary">rimP</name>
    <name evidence="6" type="ORF">KL86DPRO_11391</name>
</gene>
<reference evidence="6" key="1">
    <citation type="submission" date="2016-04" db="EMBL/GenBank/DDBJ databases">
        <authorList>
            <person name="Evans L.H."/>
            <person name="Alamgir A."/>
            <person name="Owens N."/>
            <person name="Weber N.D."/>
            <person name="Virtaneva K."/>
            <person name="Barbian K."/>
            <person name="Babar A."/>
            <person name="Rosenke K."/>
        </authorList>
    </citation>
    <scope>NUCLEOTIDE SEQUENCE</scope>
    <source>
        <strain evidence="6">86</strain>
    </source>
</reference>
<dbReference type="FunFam" id="3.30.300.70:FF:000001">
    <property type="entry name" value="Ribosome maturation factor RimP"/>
    <property type="match status" value="1"/>
</dbReference>
<dbReference type="HAMAP" id="MF_01077">
    <property type="entry name" value="RimP"/>
    <property type="match status" value="1"/>
</dbReference>